<dbReference type="Proteomes" id="UP001632038">
    <property type="component" value="Unassembled WGS sequence"/>
</dbReference>
<organism evidence="1 2">
    <name type="scientific">Castilleja foliolosa</name>
    <dbReference type="NCBI Taxonomy" id="1961234"/>
    <lineage>
        <taxon>Eukaryota</taxon>
        <taxon>Viridiplantae</taxon>
        <taxon>Streptophyta</taxon>
        <taxon>Embryophyta</taxon>
        <taxon>Tracheophyta</taxon>
        <taxon>Spermatophyta</taxon>
        <taxon>Magnoliopsida</taxon>
        <taxon>eudicotyledons</taxon>
        <taxon>Gunneridae</taxon>
        <taxon>Pentapetalae</taxon>
        <taxon>asterids</taxon>
        <taxon>lamiids</taxon>
        <taxon>Lamiales</taxon>
        <taxon>Orobanchaceae</taxon>
        <taxon>Pedicularideae</taxon>
        <taxon>Castillejinae</taxon>
        <taxon>Castilleja</taxon>
    </lineage>
</organism>
<keyword evidence="2" id="KW-1185">Reference proteome</keyword>
<dbReference type="EMBL" id="JAVIJP010000099">
    <property type="protein sequence ID" value="KAL3616076.1"/>
    <property type="molecule type" value="Genomic_DNA"/>
</dbReference>
<accession>A0ABD3BG95</accession>
<protein>
    <submittedName>
        <fullName evidence="1">Uncharacterized protein</fullName>
    </submittedName>
</protein>
<comment type="caution">
    <text evidence="1">The sequence shown here is derived from an EMBL/GenBank/DDBJ whole genome shotgun (WGS) entry which is preliminary data.</text>
</comment>
<evidence type="ECO:0000313" key="2">
    <source>
        <dbReference type="Proteomes" id="UP001632038"/>
    </source>
</evidence>
<sequence>MAATINIGSWSCTHLKITLREKKLFSSTSLPCHRLSEVQ</sequence>
<name>A0ABD3BG95_9LAMI</name>
<gene>
    <name evidence="1" type="ORF">CASFOL_040370</name>
</gene>
<dbReference type="AlphaFoldDB" id="A0ABD3BG95"/>
<evidence type="ECO:0000313" key="1">
    <source>
        <dbReference type="EMBL" id="KAL3616076.1"/>
    </source>
</evidence>
<reference evidence="2" key="1">
    <citation type="journal article" date="2024" name="IScience">
        <title>Strigolactones Initiate the Formation of Haustorium-like Structures in Castilleja.</title>
        <authorList>
            <person name="Buerger M."/>
            <person name="Peterson D."/>
            <person name="Chory J."/>
        </authorList>
    </citation>
    <scope>NUCLEOTIDE SEQUENCE [LARGE SCALE GENOMIC DNA]</scope>
</reference>
<proteinExistence type="predicted"/>